<dbReference type="OrthoDB" id="9810372at2"/>
<dbReference type="PANTHER" id="PTHR18964:SF149">
    <property type="entry name" value="BIFUNCTIONAL UDP-N-ACETYLGLUCOSAMINE 2-EPIMERASE_N-ACETYLMANNOSAMINE KINASE"/>
    <property type="match status" value="1"/>
</dbReference>
<dbReference type="RefSeq" id="WP_103357704.1">
    <property type="nucleotide sequence ID" value="NZ_CP113107.1"/>
</dbReference>
<reference evidence="9 10" key="1">
    <citation type="submission" date="2017-08" db="EMBL/GenBank/DDBJ databases">
        <title>Draft genome sequences of 64 type strains of genus Staph aureus.</title>
        <authorList>
            <person name="Cole K."/>
            <person name="Golubchik T."/>
            <person name="Russell J."/>
            <person name="Foster D."/>
            <person name="Llewelyn M."/>
            <person name="Wilson D."/>
            <person name="Crook D."/>
            <person name="Paul J."/>
        </authorList>
    </citation>
    <scope>NUCLEOTIDE SEQUENCE [LARGE SCALE GENOMIC DNA]</scope>
    <source>
        <strain evidence="9 10">DSM 21968</strain>
    </source>
</reference>
<comment type="similarity">
    <text evidence="1">Belongs to the ROK (NagC/XylR) family.</text>
</comment>
<dbReference type="GO" id="GO:0006096">
    <property type="term" value="P:glycolytic process"/>
    <property type="evidence" value="ECO:0007669"/>
    <property type="project" value="InterPro"/>
</dbReference>
<dbReference type="GO" id="GO:0004340">
    <property type="term" value="F:glucokinase activity"/>
    <property type="evidence" value="ECO:0007669"/>
    <property type="project" value="UniProtKB-EC"/>
</dbReference>
<proteinExistence type="inferred from homology"/>
<gene>
    <name evidence="9" type="ORF">CD122_03945</name>
</gene>
<dbReference type="SUPFAM" id="SSF53067">
    <property type="entry name" value="Actin-like ATPase domain"/>
    <property type="match status" value="1"/>
</dbReference>
<comment type="caution">
    <text evidence="9">The sequence shown here is derived from an EMBL/GenBank/DDBJ whole genome shotgun (WGS) entry which is preliminary data.</text>
</comment>
<sequence>MTKHLIFAVDIGGTTCKLGIFDKNLTRLKKWAIKTDTSDPTGRQLLKKIYDAFIEQCDMLNYKLDDVIGMGIGVPGPVNFDAGIVNGAVNLNWPGKVNVVQLMSEFVDFPVVVDNDANIAALGEKHLGAGKDADDVVAITLGTGVGGGIISNGKIVHGHNGSGAELGHIRVDHEQRFDCNCGKAGCIETVASATGVVNLVNYYHPKLSIQSQLRPLIKSGDVTAKDVFDAAKLGDSFSLFIVEKIAQYIAYLASILSVTVNPKYIILGGGMADAGHILLENVKTAYYQLAFTPSQEGTEIVSASLGNEAGIVGAAGLIKTYIIEQER</sequence>
<evidence type="ECO:0000256" key="4">
    <source>
        <dbReference type="ARBA" id="ARBA00022679"/>
    </source>
</evidence>
<dbReference type="EMBL" id="PPRF01000019">
    <property type="protein sequence ID" value="PNZ28857.1"/>
    <property type="molecule type" value="Genomic_DNA"/>
</dbReference>
<evidence type="ECO:0000256" key="7">
    <source>
        <dbReference type="ARBA" id="ARBA00022840"/>
    </source>
</evidence>
<dbReference type="InterPro" id="IPR004654">
    <property type="entry name" value="ROK_glcA"/>
</dbReference>
<keyword evidence="6 9" id="KW-0418">Kinase</keyword>
<dbReference type="GO" id="GO:0005737">
    <property type="term" value="C:cytoplasm"/>
    <property type="evidence" value="ECO:0007669"/>
    <property type="project" value="InterPro"/>
</dbReference>
<evidence type="ECO:0000313" key="9">
    <source>
        <dbReference type="EMBL" id="PNZ28857.1"/>
    </source>
</evidence>
<keyword evidence="7" id="KW-0067">ATP-binding</keyword>
<accession>A0A2K3YTE7</accession>
<dbReference type="Gene3D" id="3.30.420.40">
    <property type="match status" value="2"/>
</dbReference>
<dbReference type="InterPro" id="IPR043129">
    <property type="entry name" value="ATPase_NBD"/>
</dbReference>
<dbReference type="GO" id="GO:0005524">
    <property type="term" value="F:ATP binding"/>
    <property type="evidence" value="ECO:0007669"/>
    <property type="project" value="UniProtKB-KW"/>
</dbReference>
<organism evidence="9 10">
    <name type="scientific">Staphylococcus rostri</name>
    <dbReference type="NCBI Taxonomy" id="522262"/>
    <lineage>
        <taxon>Bacteria</taxon>
        <taxon>Bacillati</taxon>
        <taxon>Bacillota</taxon>
        <taxon>Bacilli</taxon>
        <taxon>Bacillales</taxon>
        <taxon>Staphylococcaceae</taxon>
        <taxon>Staphylococcus</taxon>
    </lineage>
</organism>
<dbReference type="AlphaFoldDB" id="A0A2K3YTE7"/>
<protein>
    <recommendedName>
        <fullName evidence="3">Glucokinase</fullName>
        <ecNumber evidence="2">2.7.1.2</ecNumber>
    </recommendedName>
    <alternativeName>
        <fullName evidence="8">Glucose kinase</fullName>
    </alternativeName>
</protein>
<keyword evidence="10" id="KW-1185">Reference proteome</keyword>
<evidence type="ECO:0000256" key="2">
    <source>
        <dbReference type="ARBA" id="ARBA00012323"/>
    </source>
</evidence>
<dbReference type="PROSITE" id="PS01125">
    <property type="entry name" value="ROK"/>
    <property type="match status" value="1"/>
</dbReference>
<keyword evidence="4" id="KW-0808">Transferase</keyword>
<dbReference type="Proteomes" id="UP000242752">
    <property type="component" value="Unassembled WGS sequence"/>
</dbReference>
<dbReference type="EC" id="2.7.1.2" evidence="2"/>
<dbReference type="InterPro" id="IPR049874">
    <property type="entry name" value="ROK_cs"/>
</dbReference>
<name>A0A2K3YTE7_9STAP</name>
<evidence type="ECO:0000256" key="6">
    <source>
        <dbReference type="ARBA" id="ARBA00022777"/>
    </source>
</evidence>
<dbReference type="Pfam" id="PF00480">
    <property type="entry name" value="ROK"/>
    <property type="match status" value="1"/>
</dbReference>
<keyword evidence="5" id="KW-0547">Nucleotide-binding</keyword>
<evidence type="ECO:0000256" key="8">
    <source>
        <dbReference type="ARBA" id="ARBA00032386"/>
    </source>
</evidence>
<evidence type="ECO:0000256" key="1">
    <source>
        <dbReference type="ARBA" id="ARBA00006479"/>
    </source>
</evidence>
<dbReference type="PANTHER" id="PTHR18964">
    <property type="entry name" value="ROK (REPRESSOR, ORF, KINASE) FAMILY"/>
    <property type="match status" value="1"/>
</dbReference>
<dbReference type="NCBIfam" id="TIGR00744">
    <property type="entry name" value="ROK_glcA_fam"/>
    <property type="match status" value="1"/>
</dbReference>
<dbReference type="InterPro" id="IPR000600">
    <property type="entry name" value="ROK"/>
</dbReference>
<evidence type="ECO:0000256" key="3">
    <source>
        <dbReference type="ARBA" id="ARBA00014701"/>
    </source>
</evidence>
<evidence type="ECO:0000313" key="10">
    <source>
        <dbReference type="Proteomes" id="UP000242752"/>
    </source>
</evidence>
<evidence type="ECO:0000256" key="5">
    <source>
        <dbReference type="ARBA" id="ARBA00022741"/>
    </source>
</evidence>